<comment type="caution">
    <text evidence="2">The sequence shown here is derived from an EMBL/GenBank/DDBJ whole genome shotgun (WGS) entry which is preliminary data.</text>
</comment>
<keyword evidence="1" id="KW-1133">Transmembrane helix</keyword>
<protein>
    <recommendedName>
        <fullName evidence="4">ABC transporter permease</fullName>
    </recommendedName>
</protein>
<organism evidence="2 3">
    <name type="scientific">Tissierella pigra</name>
    <dbReference type="NCBI Taxonomy" id="2607614"/>
    <lineage>
        <taxon>Bacteria</taxon>
        <taxon>Bacillati</taxon>
        <taxon>Bacillota</taxon>
        <taxon>Tissierellia</taxon>
        <taxon>Tissierellales</taxon>
        <taxon>Tissierellaceae</taxon>
        <taxon>Tissierella</taxon>
    </lineage>
</organism>
<accession>A0A6N7XW57</accession>
<dbReference type="PANTHER" id="PTHR36833:SF2">
    <property type="entry name" value="SLR0610 PROTEIN"/>
    <property type="match status" value="1"/>
</dbReference>
<dbReference type="PANTHER" id="PTHR36833">
    <property type="entry name" value="SLR0610 PROTEIN-RELATED"/>
    <property type="match status" value="1"/>
</dbReference>
<reference evidence="2 3" key="1">
    <citation type="submission" date="2019-09" db="EMBL/GenBank/DDBJ databases">
        <title>In-depth cultivation of the pig gut microbiome towards novel bacterial diversity and tailored functional studies.</title>
        <authorList>
            <person name="Wylensek D."/>
            <person name="Hitch T.C.A."/>
            <person name="Clavel T."/>
        </authorList>
    </citation>
    <scope>NUCLEOTIDE SEQUENCE [LARGE SCALE GENOMIC DNA]</scope>
    <source>
        <strain evidence="2 3">WCA3-693-APC-4?</strain>
    </source>
</reference>
<keyword evidence="1" id="KW-0472">Membrane</keyword>
<evidence type="ECO:0000313" key="2">
    <source>
        <dbReference type="EMBL" id="MSU00774.1"/>
    </source>
</evidence>
<dbReference type="InterPro" id="IPR010390">
    <property type="entry name" value="ABC-2_transporter-like"/>
</dbReference>
<dbReference type="Pfam" id="PF06182">
    <property type="entry name" value="ABC2_membrane_6"/>
    <property type="match status" value="1"/>
</dbReference>
<name>A0A6N7XW57_9FIRM</name>
<dbReference type="RefSeq" id="WP_154439192.1">
    <property type="nucleotide sequence ID" value="NZ_JAHLPJ010000001.1"/>
</dbReference>
<dbReference type="Proteomes" id="UP000469523">
    <property type="component" value="Unassembled WGS sequence"/>
</dbReference>
<keyword evidence="1" id="KW-0812">Transmembrane</keyword>
<feature type="transmembrane region" description="Helical" evidence="1">
    <location>
        <begin position="141"/>
        <end position="168"/>
    </location>
</feature>
<evidence type="ECO:0000313" key="3">
    <source>
        <dbReference type="Proteomes" id="UP000469523"/>
    </source>
</evidence>
<proteinExistence type="predicted"/>
<feature type="transmembrane region" description="Helical" evidence="1">
    <location>
        <begin position="117"/>
        <end position="134"/>
    </location>
</feature>
<feature type="transmembrane region" description="Helical" evidence="1">
    <location>
        <begin position="21"/>
        <end position="48"/>
    </location>
</feature>
<feature type="transmembrane region" description="Helical" evidence="1">
    <location>
        <begin position="227"/>
        <end position="245"/>
    </location>
</feature>
<keyword evidence="3" id="KW-1185">Reference proteome</keyword>
<dbReference type="AlphaFoldDB" id="A0A6N7XW57"/>
<evidence type="ECO:0008006" key="4">
    <source>
        <dbReference type="Google" id="ProtNLM"/>
    </source>
</evidence>
<gene>
    <name evidence="2" type="ORF">FYJ83_04740</name>
</gene>
<evidence type="ECO:0000256" key="1">
    <source>
        <dbReference type="SAM" id="Phobius"/>
    </source>
</evidence>
<sequence>MNFKIYKNLLYQSFSEMMSHRFTSICIIIFGIMFIGIEFIAGYVYFQFSDLLLGWSRDDYFLLISSFNIITYGYQFFFILSHEILSESIIEGELDYILIRPLNSFFFYSLYRVDIPSIIGLIISIITFSFFLPIRLGLLEIVIVFLMFVLNIVFVFLINHIVVITSFWSEKSEKLLALPEYIMDFSARPRNFYPRGIKFIFSIIIPSFIATNSIVDFIRKEFNILEYIWFLIFIFILGILSYYFWNKGLEKYQSAN</sequence>
<dbReference type="EMBL" id="VUNQ01000007">
    <property type="protein sequence ID" value="MSU00774.1"/>
    <property type="molecule type" value="Genomic_DNA"/>
</dbReference>
<feature type="transmembrane region" description="Helical" evidence="1">
    <location>
        <begin position="196"/>
        <end position="215"/>
    </location>
</feature>
<feature type="transmembrane region" description="Helical" evidence="1">
    <location>
        <begin position="60"/>
        <end position="81"/>
    </location>
</feature>